<protein>
    <recommendedName>
        <fullName evidence="1">ribose-phosphate diphosphokinase</fullName>
        <ecNumber evidence="1">2.7.6.1</ecNumber>
    </recommendedName>
</protein>
<dbReference type="InterPro" id="IPR029057">
    <property type="entry name" value="PRTase-like"/>
</dbReference>
<keyword evidence="3" id="KW-0545">Nucleotide biosynthesis</keyword>
<dbReference type="CDD" id="cd06223">
    <property type="entry name" value="PRTases_typeI"/>
    <property type="match status" value="1"/>
</dbReference>
<dbReference type="NCBIfam" id="TIGR01251">
    <property type="entry name" value="ribP_PPkin"/>
    <property type="match status" value="1"/>
</dbReference>
<name>A0RYR1_CENSY</name>
<keyword evidence="10" id="KW-1185">Reference proteome</keyword>
<evidence type="ECO:0000313" key="10">
    <source>
        <dbReference type="Proteomes" id="UP000000758"/>
    </source>
</evidence>
<dbReference type="STRING" id="414004.CENSYa_1869"/>
<keyword evidence="4" id="KW-0547">Nucleotide-binding</keyword>
<dbReference type="EC" id="2.7.6.1" evidence="1"/>
<reference evidence="9 10" key="1">
    <citation type="journal article" date="2006" name="Proc. Natl. Acad. Sci. U.S.A.">
        <title>Genomic analysis of the uncultivated marine crenarchaeote Cenarchaeum symbiosum.</title>
        <authorList>
            <person name="Hallam S.J."/>
            <person name="Konstantinidis K.T."/>
            <person name="Putnam N."/>
            <person name="Schleper C."/>
            <person name="Watanabe Y."/>
            <person name="Sugahara J."/>
            <person name="Preston C."/>
            <person name="de la Torre J."/>
            <person name="Richardson P.M."/>
            <person name="DeLong E.F."/>
        </authorList>
    </citation>
    <scope>NUCLEOTIDE SEQUENCE [LARGE SCALE GENOMIC DNA]</scope>
    <source>
        <strain evidence="10">A</strain>
    </source>
</reference>
<keyword evidence="6" id="KW-0067">ATP-binding</keyword>
<dbReference type="InterPro" id="IPR005946">
    <property type="entry name" value="Rib-P_diPkinase"/>
</dbReference>
<keyword evidence="5" id="KW-0418">Kinase</keyword>
<dbReference type="Pfam" id="PF14572">
    <property type="entry name" value="Pribosyl_synth"/>
    <property type="match status" value="1"/>
</dbReference>
<evidence type="ECO:0000256" key="4">
    <source>
        <dbReference type="ARBA" id="ARBA00022741"/>
    </source>
</evidence>
<evidence type="ECO:0000256" key="6">
    <source>
        <dbReference type="ARBA" id="ARBA00022840"/>
    </source>
</evidence>
<dbReference type="Gene3D" id="3.40.50.2020">
    <property type="match status" value="2"/>
</dbReference>
<sequence length="283" mass="29770">MRVFADGESRLTLDAPRRRGTAVVVQSTQPPADTNLLQALLLVHKAGCIADKVVAVVPYMGYARQDREFLRGEIVTIEVVAGLFRAAGARRVYIVDMHSMAGLGLFGGLAVNVPAAPALAEHFGRMRLKDPLVVSPDAGGTARAAEFAGLLGTGHAALEKRRNRRTGSIAVSGPGLPDTENRDVVLVDDMISSGGSIIKAAGFLKGRGCGRIYVACTHALLVNDAERRIAEAGVEKIVGTNTVWGGTSRVDVSGLVAEAIEDAASGTRRRSRRAVQTGPQISP</sequence>
<dbReference type="KEGG" id="csy:CENSYa_1869"/>
<dbReference type="GO" id="GO:0016301">
    <property type="term" value="F:kinase activity"/>
    <property type="evidence" value="ECO:0007669"/>
    <property type="project" value="UniProtKB-KW"/>
</dbReference>
<dbReference type="PANTHER" id="PTHR10210">
    <property type="entry name" value="RIBOSE-PHOSPHATE DIPHOSPHOKINASE FAMILY MEMBER"/>
    <property type="match status" value="1"/>
</dbReference>
<gene>
    <name evidence="9" type="ordered locus">CENSYa_1869</name>
</gene>
<dbReference type="SMART" id="SM01400">
    <property type="entry name" value="Pribosyltran_N"/>
    <property type="match status" value="1"/>
</dbReference>
<organism evidence="9 10">
    <name type="scientific">Cenarchaeum symbiosum (strain A)</name>
    <dbReference type="NCBI Taxonomy" id="414004"/>
    <lineage>
        <taxon>Archaea</taxon>
        <taxon>Nitrososphaerota</taxon>
        <taxon>Candidatus Cenarchaeales</taxon>
        <taxon>Candidatus Cenarchaeaceae</taxon>
        <taxon>Candidatus Cenarchaeum</taxon>
    </lineage>
</organism>
<dbReference type="HOGENOM" id="CLU_033546_2_2_2"/>
<evidence type="ECO:0000256" key="2">
    <source>
        <dbReference type="ARBA" id="ARBA00022679"/>
    </source>
</evidence>
<dbReference type="GO" id="GO:0004749">
    <property type="term" value="F:ribose phosphate diphosphokinase activity"/>
    <property type="evidence" value="ECO:0007669"/>
    <property type="project" value="UniProtKB-EC"/>
</dbReference>
<dbReference type="GO" id="GO:0006015">
    <property type="term" value="P:5-phosphoribose 1-diphosphate biosynthetic process"/>
    <property type="evidence" value="ECO:0007669"/>
    <property type="project" value="TreeGrafter"/>
</dbReference>
<dbReference type="EnsemblBacteria" id="ABK78478">
    <property type="protein sequence ID" value="ABK78478"/>
    <property type="gene ID" value="CENSYa_1869"/>
</dbReference>
<proteinExistence type="predicted"/>
<dbReference type="GO" id="GO:0002189">
    <property type="term" value="C:ribose phosphate diphosphokinase complex"/>
    <property type="evidence" value="ECO:0007669"/>
    <property type="project" value="TreeGrafter"/>
</dbReference>
<evidence type="ECO:0000256" key="7">
    <source>
        <dbReference type="ARBA" id="ARBA00049535"/>
    </source>
</evidence>
<feature type="domain" description="Ribose-phosphate pyrophosphokinase N-terminal" evidence="8">
    <location>
        <begin position="3"/>
        <end position="88"/>
    </location>
</feature>
<dbReference type="Pfam" id="PF13793">
    <property type="entry name" value="Pribosyltran_N"/>
    <property type="match status" value="1"/>
</dbReference>
<dbReference type="EMBL" id="DP000238">
    <property type="protein sequence ID" value="ABK78478.1"/>
    <property type="molecule type" value="Genomic_DNA"/>
</dbReference>
<dbReference type="InterPro" id="IPR029099">
    <property type="entry name" value="Pribosyltran_N"/>
</dbReference>
<evidence type="ECO:0000256" key="5">
    <source>
        <dbReference type="ARBA" id="ARBA00022777"/>
    </source>
</evidence>
<dbReference type="PANTHER" id="PTHR10210:SF32">
    <property type="entry name" value="RIBOSE-PHOSPHATE PYROPHOSPHOKINASE 2"/>
    <property type="match status" value="1"/>
</dbReference>
<comment type="catalytic activity">
    <reaction evidence="7">
        <text>D-ribose 5-phosphate + ATP = 5-phospho-alpha-D-ribose 1-diphosphate + AMP + H(+)</text>
        <dbReference type="Rhea" id="RHEA:15609"/>
        <dbReference type="ChEBI" id="CHEBI:15378"/>
        <dbReference type="ChEBI" id="CHEBI:30616"/>
        <dbReference type="ChEBI" id="CHEBI:58017"/>
        <dbReference type="ChEBI" id="CHEBI:78346"/>
        <dbReference type="ChEBI" id="CHEBI:456215"/>
        <dbReference type="EC" id="2.7.6.1"/>
    </reaction>
</comment>
<accession>A0RYR1</accession>
<evidence type="ECO:0000259" key="8">
    <source>
        <dbReference type="Pfam" id="PF13793"/>
    </source>
</evidence>
<dbReference type="AlphaFoldDB" id="A0RYR1"/>
<evidence type="ECO:0000256" key="3">
    <source>
        <dbReference type="ARBA" id="ARBA00022727"/>
    </source>
</evidence>
<dbReference type="Proteomes" id="UP000000758">
    <property type="component" value="Chromosome"/>
</dbReference>
<dbReference type="GO" id="GO:0000287">
    <property type="term" value="F:magnesium ion binding"/>
    <property type="evidence" value="ECO:0007669"/>
    <property type="project" value="InterPro"/>
</dbReference>
<dbReference type="GO" id="GO:0005524">
    <property type="term" value="F:ATP binding"/>
    <property type="evidence" value="ECO:0007669"/>
    <property type="project" value="UniProtKB-KW"/>
</dbReference>
<evidence type="ECO:0000313" key="9">
    <source>
        <dbReference type="EMBL" id="ABK78478.1"/>
    </source>
</evidence>
<dbReference type="SUPFAM" id="SSF53271">
    <property type="entry name" value="PRTase-like"/>
    <property type="match status" value="1"/>
</dbReference>
<dbReference type="GO" id="GO:0005737">
    <property type="term" value="C:cytoplasm"/>
    <property type="evidence" value="ECO:0007669"/>
    <property type="project" value="TreeGrafter"/>
</dbReference>
<dbReference type="InterPro" id="IPR000836">
    <property type="entry name" value="PRTase_dom"/>
</dbReference>
<dbReference type="GO" id="GO:0006164">
    <property type="term" value="P:purine nucleotide biosynthetic process"/>
    <property type="evidence" value="ECO:0007669"/>
    <property type="project" value="TreeGrafter"/>
</dbReference>
<keyword evidence="2 9" id="KW-0808">Transferase</keyword>
<evidence type="ECO:0000256" key="1">
    <source>
        <dbReference type="ARBA" id="ARBA00013247"/>
    </source>
</evidence>